<dbReference type="VEuPathDB" id="PlasmoDB:PRCDC_0624200"/>
<organism evidence="2 3">
    <name type="scientific">Plasmodium reichenowi</name>
    <dbReference type="NCBI Taxonomy" id="5854"/>
    <lineage>
        <taxon>Eukaryota</taxon>
        <taxon>Sar</taxon>
        <taxon>Alveolata</taxon>
        <taxon>Apicomplexa</taxon>
        <taxon>Aconoidasida</taxon>
        <taxon>Haemosporida</taxon>
        <taxon>Plasmodiidae</taxon>
        <taxon>Plasmodium</taxon>
        <taxon>Plasmodium (Laverania)</taxon>
    </lineage>
</organism>
<keyword evidence="1" id="KW-0175">Coiled coil</keyword>
<feature type="coiled-coil region" evidence="1">
    <location>
        <begin position="489"/>
        <end position="568"/>
    </location>
</feature>
<reference evidence="2" key="2">
    <citation type="submission" date="2014-05" db="EMBL/GenBank/DDBJ databases">
        <title>The genome sequences of chimpanzee malaria parasites reveal the path to human adaptation.</title>
        <authorList>
            <person name="Otto T.D."/>
            <person name="Rayner J.C."/>
            <person name="Boehme U."/>
            <person name="Pain A."/>
            <person name="Spottiswoode N."/>
            <person name="Sanders M."/>
            <person name="Quail M."/>
            <person name="Ollomo B."/>
            <person name="Renaud F."/>
            <person name="Thomas A.W."/>
            <person name="Prugnolle F."/>
            <person name="Conway D.J."/>
            <person name="Newbold C."/>
            <person name="Berriman M."/>
        </authorList>
    </citation>
    <scope>NUCLEOTIDE SEQUENCE [LARGE SCALE GENOMIC DNA]</scope>
    <source>
        <strain evidence="2">CDC</strain>
    </source>
</reference>
<gene>
    <name evidence="2" type="ORF">PRCDC_0624200</name>
</gene>
<dbReference type="EMBL" id="HG810767">
    <property type="protein sequence ID" value="CDO63442.1"/>
    <property type="molecule type" value="Genomic_DNA"/>
</dbReference>
<dbReference type="Proteomes" id="UP000027581">
    <property type="component" value="Unassembled WGS sequence"/>
</dbReference>
<reference evidence="2" key="1">
    <citation type="submission" date="2014-01" db="EMBL/GenBank/DDBJ databases">
        <authorList>
            <person name="Aslett M."/>
        </authorList>
    </citation>
    <scope>NUCLEOTIDE SEQUENCE</scope>
    <source>
        <strain evidence="2">CDC</strain>
    </source>
</reference>
<keyword evidence="3" id="KW-1185">Reference proteome</keyword>
<name>A0A060RQ77_PLARE</name>
<evidence type="ECO:0000313" key="3">
    <source>
        <dbReference type="Proteomes" id="UP000027581"/>
    </source>
</evidence>
<sequence length="644" mass="76513">MQNAWHKLNKAVQNIQNVILTDDDNSNSIIKDENNNKKEEFTKCNEKTFSFSNLKTFSQISYDRKGFHLSYDNKQDDNKNFNEYGNVKNTNNNILKSYKDSSIRNDKEIIYNMKNILYEEIINNINLFKNFMKNEKAQLLINEYKINYYNSIKSDFFFLNYISISKYILLILSKFLNIHLIDKFECIHINNKEEYEYYIKNLFFDILKIENIHHVYDNNTISEENISKGGILNNIYKSGSFHNNNYSVEINNTNKKFIEKDTSQKNESSPNTLIRCNSLDYILRYKNNLTFNNEKTSPFSIIGNISSKKDVDQMNKQMDDPYDIHKQNLNNNMKREHINQYNNNTEYATINDKTDNNHIDISVMEYDQVGQNNQPLYTKYKSNYTHSNNIYDDNDNDSSCFHSKQTSNKPFNNSNIHNIEKNDFCQNMENYTTYNNNNNNNMKEKSVVNSKKNFDPFPDKSSLTECEEHEFLIRNDTKIDFSKIIKSMKEEHNIKIDILNSQIKILKDELAKNNDVQTNMRKMKKDIEKYQKELDNKNQIIDDLHNEKNNLQYRLDELELKYKENTNSGDTKEALKQYCEKNHIDKQIIIELIKNSNDILKKRNVKKEIFLILCDILGIKNMIPGLEEKDISEQFLEFMDEETK</sequence>
<accession>A0A060RQ77</accession>
<dbReference type="AlphaFoldDB" id="A0A060RQ77"/>
<protein>
    <submittedName>
        <fullName evidence="2">Uncharacterized protein</fullName>
    </submittedName>
</protein>
<evidence type="ECO:0000313" key="2">
    <source>
        <dbReference type="EMBL" id="CDO63442.1"/>
    </source>
</evidence>
<evidence type="ECO:0000256" key="1">
    <source>
        <dbReference type="SAM" id="Coils"/>
    </source>
</evidence>
<proteinExistence type="predicted"/>
<dbReference type="VEuPathDB" id="PlasmoDB:PRG01_0625300"/>
<dbReference type="PhylomeDB" id="A0A060RQ77"/>